<dbReference type="Proteomes" id="UP000799429">
    <property type="component" value="Unassembled WGS sequence"/>
</dbReference>
<evidence type="ECO:0000313" key="3">
    <source>
        <dbReference type="Proteomes" id="UP000799429"/>
    </source>
</evidence>
<dbReference type="OrthoDB" id="10261408at2759"/>
<organism evidence="2 3">
    <name type="scientific">Patellaria atrata CBS 101060</name>
    <dbReference type="NCBI Taxonomy" id="1346257"/>
    <lineage>
        <taxon>Eukaryota</taxon>
        <taxon>Fungi</taxon>
        <taxon>Dikarya</taxon>
        <taxon>Ascomycota</taxon>
        <taxon>Pezizomycotina</taxon>
        <taxon>Dothideomycetes</taxon>
        <taxon>Dothideomycetes incertae sedis</taxon>
        <taxon>Patellariales</taxon>
        <taxon>Patellariaceae</taxon>
        <taxon>Patellaria</taxon>
    </lineage>
</organism>
<gene>
    <name evidence="2" type="ORF">M501DRAFT_1013732</name>
</gene>
<dbReference type="AlphaFoldDB" id="A0A9P4SIV4"/>
<dbReference type="EMBL" id="MU006090">
    <property type="protein sequence ID" value="KAF2842388.1"/>
    <property type="molecule type" value="Genomic_DNA"/>
</dbReference>
<dbReference type="Gene3D" id="4.10.240.10">
    <property type="entry name" value="Zn(2)-C6 fungal-type DNA-binding domain"/>
    <property type="match status" value="1"/>
</dbReference>
<evidence type="ECO:0008006" key="4">
    <source>
        <dbReference type="Google" id="ProtNLM"/>
    </source>
</evidence>
<protein>
    <recommendedName>
        <fullName evidence="4">Zn(2)-C6 fungal-type domain-containing protein</fullName>
    </recommendedName>
</protein>
<dbReference type="GO" id="GO:0000981">
    <property type="term" value="F:DNA-binding transcription factor activity, RNA polymerase II-specific"/>
    <property type="evidence" value="ECO:0007669"/>
    <property type="project" value="InterPro"/>
</dbReference>
<keyword evidence="3" id="KW-1185">Reference proteome</keyword>
<comment type="caution">
    <text evidence="2">The sequence shown here is derived from an EMBL/GenBank/DDBJ whole genome shotgun (WGS) entry which is preliminary data.</text>
</comment>
<dbReference type="InterPro" id="IPR036864">
    <property type="entry name" value="Zn2-C6_fun-type_DNA-bd_sf"/>
</dbReference>
<evidence type="ECO:0000256" key="1">
    <source>
        <dbReference type="SAM" id="MobiDB-lite"/>
    </source>
</evidence>
<dbReference type="GO" id="GO:0008270">
    <property type="term" value="F:zinc ion binding"/>
    <property type="evidence" value="ECO:0007669"/>
    <property type="project" value="InterPro"/>
</dbReference>
<proteinExistence type="predicted"/>
<accession>A0A9P4SIV4</accession>
<evidence type="ECO:0000313" key="2">
    <source>
        <dbReference type="EMBL" id="KAF2842388.1"/>
    </source>
</evidence>
<reference evidence="2" key="1">
    <citation type="journal article" date="2020" name="Stud. Mycol.">
        <title>101 Dothideomycetes genomes: a test case for predicting lifestyles and emergence of pathogens.</title>
        <authorList>
            <person name="Haridas S."/>
            <person name="Albert R."/>
            <person name="Binder M."/>
            <person name="Bloem J."/>
            <person name="Labutti K."/>
            <person name="Salamov A."/>
            <person name="Andreopoulos B."/>
            <person name="Baker S."/>
            <person name="Barry K."/>
            <person name="Bills G."/>
            <person name="Bluhm B."/>
            <person name="Cannon C."/>
            <person name="Castanera R."/>
            <person name="Culley D."/>
            <person name="Daum C."/>
            <person name="Ezra D."/>
            <person name="Gonzalez J."/>
            <person name="Henrissat B."/>
            <person name="Kuo A."/>
            <person name="Liang C."/>
            <person name="Lipzen A."/>
            <person name="Lutzoni F."/>
            <person name="Magnuson J."/>
            <person name="Mondo S."/>
            <person name="Nolan M."/>
            <person name="Ohm R."/>
            <person name="Pangilinan J."/>
            <person name="Park H.-J."/>
            <person name="Ramirez L."/>
            <person name="Alfaro M."/>
            <person name="Sun H."/>
            <person name="Tritt A."/>
            <person name="Yoshinaga Y."/>
            <person name="Zwiers L.-H."/>
            <person name="Turgeon B."/>
            <person name="Goodwin S."/>
            <person name="Spatafora J."/>
            <person name="Crous P."/>
            <person name="Grigoriev I."/>
        </authorList>
    </citation>
    <scope>NUCLEOTIDE SEQUENCE</scope>
    <source>
        <strain evidence="2">CBS 101060</strain>
    </source>
</reference>
<name>A0A9P4SIV4_9PEZI</name>
<feature type="region of interest" description="Disordered" evidence="1">
    <location>
        <begin position="12"/>
        <end position="46"/>
    </location>
</feature>
<sequence length="217" mass="24117">MPVAHFCQPLPGQEKRTVHLPLRTPTRDNPQRDSTSPRSHVNHCDGARPVCSPCQKKSPQDCHYDAAGDQRRTSALKQRVLDLENENADLKRIINELAPDASPNKVTGAAHTPNLAFQGSSSSYTSIMAQETTLHPPMVPTDPYTYIAGETSLTRPDVGQSLNGTYRIEGSNAQWLKGWPTDHQTSTNQWNGKGYTQGYDFDRFLPEVEYRSGHSSN</sequence>